<proteinExistence type="inferred from homology"/>
<evidence type="ECO:0000256" key="2">
    <source>
        <dbReference type="ARBA" id="ARBA00022801"/>
    </source>
</evidence>
<sequence length="990" mass="111553">MVRMTTRCLCIVAVLIVIIPLYLLLNHSDHADTINTYINGGRYAEEAVDEKSYGVIMDAGSTGTRLFLYKWTSNSDNELIKIDPVLDDSNNHVVKKVYPGLSSFQDHPEDAADYVKPLLDYASRYIPVAKLPYTPVFLLATAGMRLIPERQQTAILANLHTKLPQMTTMQVMKEHIRVIEGKWEGIYSWVAINYILGKFEAINASNDSRPDTVGMIDMGGASMQIAFEMSSEDEFRSGNVENINLGCRDDDDRYKYKLFVTTFLGYGVNEGLRKYEQELSDRLLATNGSYVRDECMPVNLQKVINRSDGSMFVRKGIGDWDGCVKRVAQLLKNLESLRPKSLCKPNCFFGNVAAPMVSLSKIKLYGFSEYWYSLDEVLSLGGHYNHTVIAEKSRHFCSQRWSAIQAAARRKLYPKSNEDRLKSQCFKSAWITAVLHDGFDVDREHNNFQSAFTIAGQEVQWAFGAMIYHMRYFPLRNSATNLVKAKHPSDSSLPSSFLLWISIFAMLLMFGSFAVIITKENIKVKMRRNRSIWSYMTMNSKQVPAKMAVFFILDGHQSSQISNRNEVELNRNRLYVQILKDILAYIASRRKELEIEVFWGNTSCVRSTAADSNVMLAVENHITSNRSSLHLGRVFDDLRSRMKPSDAIVLLTDAAVFKADITSYPLGMIFAIVVDIIPTNSDQISELKELVTTTNSNKFPSTATSKSWVLRYSEFSDVKGLVSELMKSLLEPDYTLLYVGNLSAAVCLHPASGRDVPESIEVIGFVRLVNMMNIPVDGVQFMTPSQNSNKEKRAAVDDQPGFVRTEEQDSEDLLGTMGPALLEAESVAIVLIDEAKYGCITAEKVGDDFCLVLNKFPSKMPEFVPDFATLISGPDDLAGALHYTTLKGIAPSYGPVVQSWVTEHGFNIDFQKVMRLLRKLPERPYLFYQEVNRFRNYALAIGMDHALHEAARIIREEIAQLNAMAQKHGAYVATAFVMEKPRDTPEIAQL</sequence>
<comment type="caution">
    <text evidence="8">The sequence shown here is derived from an EMBL/GenBank/DDBJ whole genome shotgun (WGS) entry which is preliminary data.</text>
</comment>
<evidence type="ECO:0000313" key="9">
    <source>
        <dbReference type="Proteomes" id="UP001196413"/>
    </source>
</evidence>
<dbReference type="Proteomes" id="UP001196413">
    <property type="component" value="Unassembled WGS sequence"/>
</dbReference>
<evidence type="ECO:0000256" key="5">
    <source>
        <dbReference type="RuleBase" id="RU003833"/>
    </source>
</evidence>
<dbReference type="PANTHER" id="PTHR11782">
    <property type="entry name" value="ADENOSINE/GUANOSINE DIPHOSPHATASE"/>
    <property type="match status" value="1"/>
</dbReference>
<dbReference type="InterPro" id="IPR000407">
    <property type="entry name" value="GDA1_CD39_NTPase"/>
</dbReference>
<dbReference type="Pfam" id="PF01150">
    <property type="entry name" value="GDA1_CD39"/>
    <property type="match status" value="1"/>
</dbReference>
<dbReference type="GO" id="GO:0016020">
    <property type="term" value="C:membrane"/>
    <property type="evidence" value="ECO:0007669"/>
    <property type="project" value="TreeGrafter"/>
</dbReference>
<dbReference type="PROSITE" id="PS01238">
    <property type="entry name" value="GDA1_CD39_NTPASE"/>
    <property type="match status" value="1"/>
</dbReference>
<evidence type="ECO:0000256" key="3">
    <source>
        <dbReference type="PIRSR" id="PIRSR600407-1"/>
    </source>
</evidence>
<accession>A0AAD5M3U8</accession>
<evidence type="ECO:0000313" key="8">
    <source>
        <dbReference type="EMBL" id="KAJ1350108.1"/>
    </source>
</evidence>
<dbReference type="PANTHER" id="PTHR11782:SF121">
    <property type="entry name" value="NUCLEOSIDE-DIPHOSPHATASE MIG-23"/>
    <property type="match status" value="1"/>
</dbReference>
<name>A0AAD5M3U8_PARTN</name>
<keyword evidence="4" id="KW-0547">Nucleotide-binding</keyword>
<organism evidence="8 9">
    <name type="scientific">Parelaphostrongylus tenuis</name>
    <name type="common">Meningeal worm</name>
    <dbReference type="NCBI Taxonomy" id="148309"/>
    <lineage>
        <taxon>Eukaryota</taxon>
        <taxon>Metazoa</taxon>
        <taxon>Ecdysozoa</taxon>
        <taxon>Nematoda</taxon>
        <taxon>Chromadorea</taxon>
        <taxon>Rhabditida</taxon>
        <taxon>Rhabditina</taxon>
        <taxon>Rhabditomorpha</taxon>
        <taxon>Strongyloidea</taxon>
        <taxon>Metastrongylidae</taxon>
        <taxon>Parelaphostrongylus</taxon>
    </lineage>
</organism>
<dbReference type="GO" id="GO:0005794">
    <property type="term" value="C:Golgi apparatus"/>
    <property type="evidence" value="ECO:0007669"/>
    <property type="project" value="TreeGrafter"/>
</dbReference>
<feature type="active site" description="Proton acceptor" evidence="3">
    <location>
        <position position="184"/>
    </location>
</feature>
<evidence type="ECO:0000259" key="7">
    <source>
        <dbReference type="Pfam" id="PF20504"/>
    </source>
</evidence>
<feature type="transmembrane region" description="Helical" evidence="6">
    <location>
        <begin position="497"/>
        <end position="518"/>
    </location>
</feature>
<reference evidence="8" key="1">
    <citation type="submission" date="2021-06" db="EMBL/GenBank/DDBJ databases">
        <title>Parelaphostrongylus tenuis whole genome reference sequence.</title>
        <authorList>
            <person name="Garwood T.J."/>
            <person name="Larsen P.A."/>
            <person name="Fountain-Jones N.M."/>
            <person name="Garbe J.R."/>
            <person name="Macchietto M.G."/>
            <person name="Kania S.A."/>
            <person name="Gerhold R.W."/>
            <person name="Richards J.E."/>
            <person name="Wolf T.M."/>
        </authorList>
    </citation>
    <scope>NUCLEOTIDE SEQUENCE</scope>
    <source>
        <strain evidence="8">MNPRO001-30</strain>
        <tissue evidence="8">Meninges</tissue>
    </source>
</reference>
<dbReference type="AlphaFoldDB" id="A0AAD5M3U8"/>
<dbReference type="GO" id="GO:0006256">
    <property type="term" value="P:UDP catabolic process"/>
    <property type="evidence" value="ECO:0007669"/>
    <property type="project" value="TreeGrafter"/>
</dbReference>
<evidence type="ECO:0000256" key="6">
    <source>
        <dbReference type="SAM" id="Phobius"/>
    </source>
</evidence>
<dbReference type="GO" id="GO:0004382">
    <property type="term" value="F:GDP phosphatase activity"/>
    <property type="evidence" value="ECO:0007669"/>
    <property type="project" value="TreeGrafter"/>
</dbReference>
<dbReference type="GO" id="GO:0005524">
    <property type="term" value="F:ATP binding"/>
    <property type="evidence" value="ECO:0007669"/>
    <property type="project" value="UniProtKB-KW"/>
</dbReference>
<keyword evidence="6" id="KW-0472">Membrane</keyword>
<feature type="binding site" evidence="4">
    <location>
        <begin position="220"/>
        <end position="224"/>
    </location>
    <ligand>
        <name>ATP</name>
        <dbReference type="ChEBI" id="CHEBI:30616"/>
    </ligand>
</feature>
<comment type="similarity">
    <text evidence="1 5">Belongs to the GDA1/CD39 NTPase family.</text>
</comment>
<dbReference type="Pfam" id="PF20504">
    <property type="entry name" value="IntS14_C"/>
    <property type="match status" value="1"/>
</dbReference>
<keyword evidence="2 5" id="KW-0378">Hydrolase</keyword>
<keyword evidence="9" id="KW-1185">Reference proteome</keyword>
<gene>
    <name evidence="8" type="ORF">KIN20_005825</name>
</gene>
<dbReference type="GO" id="GO:0046036">
    <property type="term" value="P:CTP metabolic process"/>
    <property type="evidence" value="ECO:0007669"/>
    <property type="project" value="TreeGrafter"/>
</dbReference>
<dbReference type="GO" id="GO:0017111">
    <property type="term" value="F:ribonucleoside triphosphate phosphatase activity"/>
    <property type="evidence" value="ECO:0007669"/>
    <property type="project" value="TreeGrafter"/>
</dbReference>
<feature type="transmembrane region" description="Helical" evidence="6">
    <location>
        <begin position="7"/>
        <end position="25"/>
    </location>
</feature>
<keyword evidence="6" id="KW-1133">Transmembrane helix</keyword>
<dbReference type="GO" id="GO:0045134">
    <property type="term" value="F:UDP phosphatase activity"/>
    <property type="evidence" value="ECO:0007669"/>
    <property type="project" value="TreeGrafter"/>
</dbReference>
<feature type="domain" description="Integrator complex subunit 14 C-terminal" evidence="7">
    <location>
        <begin position="899"/>
        <end position="968"/>
    </location>
</feature>
<keyword evidence="6" id="KW-0812">Transmembrane</keyword>
<dbReference type="InterPro" id="IPR046471">
    <property type="entry name" value="IntS14_C"/>
</dbReference>
<evidence type="ECO:0000256" key="4">
    <source>
        <dbReference type="PIRSR" id="PIRSR600407-2"/>
    </source>
</evidence>
<dbReference type="Gene3D" id="3.30.420.150">
    <property type="entry name" value="Exopolyphosphatase. Domain 2"/>
    <property type="match status" value="1"/>
</dbReference>
<dbReference type="EMBL" id="JAHQIW010000802">
    <property type="protein sequence ID" value="KAJ1350108.1"/>
    <property type="molecule type" value="Genomic_DNA"/>
</dbReference>
<keyword evidence="4" id="KW-0067">ATP-binding</keyword>
<evidence type="ECO:0000256" key="1">
    <source>
        <dbReference type="ARBA" id="ARBA00009283"/>
    </source>
</evidence>
<protein>
    <recommendedName>
        <fullName evidence="7">Integrator complex subunit 14 C-terminal domain-containing protein</fullName>
    </recommendedName>
</protein>
<dbReference type="Gene3D" id="3.30.420.40">
    <property type="match status" value="1"/>
</dbReference>